<comment type="caution">
    <text evidence="2">The sequence shown here is derived from an EMBL/GenBank/DDBJ whole genome shotgun (WGS) entry which is preliminary data.</text>
</comment>
<sequence>MLFLPPSNGNSLVIVPPKPDAFLLQQDEFSYCNLYSYGDSEPSLVTSESSLSAYSCNAVAASPSSDVATQSSPLPTKHSSASLGAPNVSHSGVFGTSTDAVDKNNNNEQHTHNSLILQRDPRNGAFTFQVHAEYDLLLHVQKDLDRYHHKVGREELSTTVGATSDVTEDLEPARIIMKSVDSYCLGKQWMYHIGYEKALAVRSFLQCSLLDFINRHSEELINGHAKKFICVDVGTYCGYSALVLCHAIRSTLMELEARKDSRAKCVEFEVLTTEISSKLINVAQSMFRLGKMDKFIRPILVKEGDVLSEVIKSHLNRDRDGNVAMDNNIATTQIDFLLLDHAKNLYLTDLTDLESHHLLTAGSYVSADNVVFNRLDSYRHHMATLARDGIVETRLEEMNLEYSNNLKDGIGKCPLCRRW</sequence>
<organism evidence="2 3">
    <name type="scientific">Cyclotella cryptica</name>
    <dbReference type="NCBI Taxonomy" id="29204"/>
    <lineage>
        <taxon>Eukaryota</taxon>
        <taxon>Sar</taxon>
        <taxon>Stramenopiles</taxon>
        <taxon>Ochrophyta</taxon>
        <taxon>Bacillariophyta</taxon>
        <taxon>Coscinodiscophyceae</taxon>
        <taxon>Thalassiosirophycidae</taxon>
        <taxon>Stephanodiscales</taxon>
        <taxon>Stephanodiscaceae</taxon>
        <taxon>Cyclotella</taxon>
    </lineage>
</organism>
<feature type="region of interest" description="Disordered" evidence="1">
    <location>
        <begin position="65"/>
        <end position="88"/>
    </location>
</feature>
<evidence type="ECO:0008006" key="4">
    <source>
        <dbReference type="Google" id="ProtNLM"/>
    </source>
</evidence>
<dbReference type="AlphaFoldDB" id="A0ABD3R2I5"/>
<evidence type="ECO:0000313" key="3">
    <source>
        <dbReference type="Proteomes" id="UP001516023"/>
    </source>
</evidence>
<protein>
    <recommendedName>
        <fullName evidence="4">Catechol O-methyltransferase</fullName>
    </recommendedName>
</protein>
<dbReference type="Gene3D" id="3.40.50.150">
    <property type="entry name" value="Vaccinia Virus protein VP39"/>
    <property type="match status" value="1"/>
</dbReference>
<evidence type="ECO:0000256" key="1">
    <source>
        <dbReference type="SAM" id="MobiDB-lite"/>
    </source>
</evidence>
<dbReference type="InterPro" id="IPR029063">
    <property type="entry name" value="SAM-dependent_MTases_sf"/>
</dbReference>
<reference evidence="2 3" key="1">
    <citation type="journal article" date="2020" name="G3 (Bethesda)">
        <title>Improved Reference Genome for Cyclotella cryptica CCMP332, a Model for Cell Wall Morphogenesis, Salinity Adaptation, and Lipid Production in Diatoms (Bacillariophyta).</title>
        <authorList>
            <person name="Roberts W.R."/>
            <person name="Downey K.M."/>
            <person name="Ruck E.C."/>
            <person name="Traller J.C."/>
            <person name="Alverson A.J."/>
        </authorList>
    </citation>
    <scope>NUCLEOTIDE SEQUENCE [LARGE SCALE GENOMIC DNA]</scope>
    <source>
        <strain evidence="2 3">CCMP332</strain>
    </source>
</reference>
<accession>A0ABD3R2I5</accession>
<dbReference type="Proteomes" id="UP001516023">
    <property type="component" value="Unassembled WGS sequence"/>
</dbReference>
<evidence type="ECO:0000313" key="2">
    <source>
        <dbReference type="EMBL" id="KAL3805286.1"/>
    </source>
</evidence>
<proteinExistence type="predicted"/>
<dbReference type="PANTHER" id="PTHR43836:SF2">
    <property type="entry name" value="CATECHOL O-METHYLTRANSFERASE 1-RELATED"/>
    <property type="match status" value="1"/>
</dbReference>
<gene>
    <name evidence="2" type="ORF">HJC23_008993</name>
</gene>
<dbReference type="SUPFAM" id="SSF53335">
    <property type="entry name" value="S-adenosyl-L-methionine-dependent methyltransferases"/>
    <property type="match status" value="1"/>
</dbReference>
<dbReference type="PANTHER" id="PTHR43836">
    <property type="entry name" value="CATECHOL O-METHYLTRANSFERASE 1-RELATED"/>
    <property type="match status" value="1"/>
</dbReference>
<name>A0ABD3R2I5_9STRA</name>
<keyword evidence="3" id="KW-1185">Reference proteome</keyword>
<dbReference type="EMBL" id="JABMIG020000003">
    <property type="protein sequence ID" value="KAL3805286.1"/>
    <property type="molecule type" value="Genomic_DNA"/>
</dbReference>